<name>A0ABS5JTV5_9BACT</name>
<keyword evidence="2" id="KW-1185">Reference proteome</keyword>
<sequence length="60" mass="7251">MKKYNEILVVALFSERKEREKNERFYLGERDKRQGEDLSFNIELDIKNARSKKTGHHLNK</sequence>
<accession>A0ABS5JTV5</accession>
<proteinExistence type="predicted"/>
<evidence type="ECO:0000313" key="1">
    <source>
        <dbReference type="EMBL" id="MBS2098335.1"/>
    </source>
</evidence>
<evidence type="ECO:0000313" key="2">
    <source>
        <dbReference type="Proteomes" id="UP000708576"/>
    </source>
</evidence>
<dbReference type="RefSeq" id="WP_212215578.1">
    <property type="nucleotide sequence ID" value="NZ_JAGUCO010000004.1"/>
</dbReference>
<reference evidence="1 2" key="1">
    <citation type="journal article" date="2015" name="Int. J. Syst. Evol. Microbiol.">
        <title>Carboxylicivirga linearis sp. nov., isolated from a sea cucumber culture pond.</title>
        <authorList>
            <person name="Wang F.Q."/>
            <person name="Zhou Y.X."/>
            <person name="Lin X.Z."/>
            <person name="Chen G.J."/>
            <person name="Du Z.J."/>
        </authorList>
    </citation>
    <scope>NUCLEOTIDE SEQUENCE [LARGE SCALE GENOMIC DNA]</scope>
    <source>
        <strain evidence="1 2">FB218</strain>
    </source>
</reference>
<comment type="caution">
    <text evidence="1">The sequence shown here is derived from an EMBL/GenBank/DDBJ whole genome shotgun (WGS) entry which is preliminary data.</text>
</comment>
<dbReference type="Proteomes" id="UP000708576">
    <property type="component" value="Unassembled WGS sequence"/>
</dbReference>
<protein>
    <submittedName>
        <fullName evidence="1">Uncharacterized protein</fullName>
    </submittedName>
</protein>
<dbReference type="EMBL" id="JAGUCO010000004">
    <property type="protein sequence ID" value="MBS2098335.1"/>
    <property type="molecule type" value="Genomic_DNA"/>
</dbReference>
<organism evidence="1 2">
    <name type="scientific">Carboxylicivirga linearis</name>
    <dbReference type="NCBI Taxonomy" id="1628157"/>
    <lineage>
        <taxon>Bacteria</taxon>
        <taxon>Pseudomonadati</taxon>
        <taxon>Bacteroidota</taxon>
        <taxon>Bacteroidia</taxon>
        <taxon>Marinilabiliales</taxon>
        <taxon>Marinilabiliaceae</taxon>
        <taxon>Carboxylicivirga</taxon>
    </lineage>
</organism>
<gene>
    <name evidence="1" type="ORF">KEM10_08580</name>
</gene>